<dbReference type="InterPro" id="IPR012337">
    <property type="entry name" value="RNaseH-like_sf"/>
</dbReference>
<dbReference type="InterPro" id="IPR002156">
    <property type="entry name" value="RNaseH_domain"/>
</dbReference>
<dbReference type="PANTHER" id="PTHR47723:SF19">
    <property type="entry name" value="POLYNUCLEOTIDYL TRANSFERASE, RIBONUCLEASE H-LIKE SUPERFAMILY PROTEIN"/>
    <property type="match status" value="1"/>
</dbReference>
<proteinExistence type="predicted"/>
<feature type="domain" description="RNase H type-1" evidence="1">
    <location>
        <begin position="227"/>
        <end position="350"/>
    </location>
</feature>
<dbReference type="GO" id="GO:0004523">
    <property type="term" value="F:RNA-DNA hybrid ribonuclease activity"/>
    <property type="evidence" value="ECO:0007669"/>
    <property type="project" value="InterPro"/>
</dbReference>
<dbReference type="InterPro" id="IPR044730">
    <property type="entry name" value="RNase_H-like_dom_plant"/>
</dbReference>
<evidence type="ECO:0000313" key="3">
    <source>
        <dbReference type="EMBL" id="KAJ4749347.1"/>
    </source>
</evidence>
<dbReference type="Gene3D" id="3.30.420.10">
    <property type="entry name" value="Ribonuclease H-like superfamily/Ribonuclease H"/>
    <property type="match status" value="1"/>
</dbReference>
<keyword evidence="4" id="KW-1185">Reference proteome</keyword>
<dbReference type="InterPro" id="IPR053151">
    <property type="entry name" value="RNase_H-like"/>
</dbReference>
<dbReference type="Pfam" id="PF13456">
    <property type="entry name" value="RVT_3"/>
    <property type="match status" value="1"/>
</dbReference>
<dbReference type="CDD" id="cd06222">
    <property type="entry name" value="RNase_H_like"/>
    <property type="match status" value="1"/>
</dbReference>
<dbReference type="PANTHER" id="PTHR47723">
    <property type="entry name" value="OS05G0353850 PROTEIN"/>
    <property type="match status" value="1"/>
</dbReference>
<dbReference type="Pfam" id="PF13966">
    <property type="entry name" value="zf-RVT"/>
    <property type="match status" value="1"/>
</dbReference>
<comment type="caution">
    <text evidence="3">The sequence shown here is derived from an EMBL/GenBank/DDBJ whole genome shotgun (WGS) entry which is preliminary data.</text>
</comment>
<evidence type="ECO:0000259" key="2">
    <source>
        <dbReference type="Pfam" id="PF13966"/>
    </source>
</evidence>
<protein>
    <submittedName>
        <fullName evidence="3">Ribonuclease H-like superfamily protein</fullName>
    </submittedName>
</protein>
<name>A0AAV8C1L5_9POAL</name>
<accession>A0AAV8C1L5</accession>
<reference evidence="3" key="1">
    <citation type="submission" date="2022-08" db="EMBL/GenBank/DDBJ databases">
        <authorList>
            <person name="Marques A."/>
        </authorList>
    </citation>
    <scope>NUCLEOTIDE SEQUENCE</scope>
    <source>
        <strain evidence="3">RhyPub2mFocal</strain>
        <tissue evidence="3">Leaves</tissue>
    </source>
</reference>
<gene>
    <name evidence="3" type="ORF">LUZ62_083752</name>
</gene>
<evidence type="ECO:0000313" key="4">
    <source>
        <dbReference type="Proteomes" id="UP001140206"/>
    </source>
</evidence>
<feature type="domain" description="Reverse transcriptase zinc-binding" evidence="2">
    <location>
        <begin position="53"/>
        <end position="126"/>
    </location>
</feature>
<dbReference type="SUPFAM" id="SSF53098">
    <property type="entry name" value="Ribonuclease H-like"/>
    <property type="match status" value="1"/>
</dbReference>
<evidence type="ECO:0000259" key="1">
    <source>
        <dbReference type="Pfam" id="PF13456"/>
    </source>
</evidence>
<sequence length="378" mass="43232">MQFIVQNVRIYANEEDRLLWLPHKSGNYNTNLSYKRMVKRLQRNEIQAEDQQDANGSKLWAKIWKIKGVQPRVITFLWRVLHNALFTAKKLNGIFPNVPPVCARCGEQEENIIHLIFTCPSSKAVWFASPLGFRVQDPNVNVNQLIVNVMQNLQHEQLALFLNMMWQVWKARCEFIFRAVPFEVRNVLLKSQASTMVPNGIQGVSRKKRDFITHYELPVGAALAILNGSWDQKNDIGTACVIYKPDGTFHSAKSFSGVAPDAFTAEATTLLNALNHINSLQIICTSIHIFTDSKNLVQSIDIYDMKNIPSWHASTILQGCFTFMQQHRQVTLRYARREHVRQAHSLANQARRERCGVIIDGGENTYLLPVAFKWSRAA</sequence>
<dbReference type="Proteomes" id="UP001140206">
    <property type="component" value="Chromosome 5"/>
</dbReference>
<dbReference type="EMBL" id="JAMFTS010000005">
    <property type="protein sequence ID" value="KAJ4749347.1"/>
    <property type="molecule type" value="Genomic_DNA"/>
</dbReference>
<organism evidence="3 4">
    <name type="scientific">Rhynchospora pubera</name>
    <dbReference type="NCBI Taxonomy" id="906938"/>
    <lineage>
        <taxon>Eukaryota</taxon>
        <taxon>Viridiplantae</taxon>
        <taxon>Streptophyta</taxon>
        <taxon>Embryophyta</taxon>
        <taxon>Tracheophyta</taxon>
        <taxon>Spermatophyta</taxon>
        <taxon>Magnoliopsida</taxon>
        <taxon>Liliopsida</taxon>
        <taxon>Poales</taxon>
        <taxon>Cyperaceae</taxon>
        <taxon>Cyperoideae</taxon>
        <taxon>Rhynchosporeae</taxon>
        <taxon>Rhynchospora</taxon>
    </lineage>
</organism>
<dbReference type="InterPro" id="IPR036397">
    <property type="entry name" value="RNaseH_sf"/>
</dbReference>
<dbReference type="InterPro" id="IPR026960">
    <property type="entry name" value="RVT-Znf"/>
</dbReference>
<dbReference type="AlphaFoldDB" id="A0AAV8C1L5"/>
<dbReference type="GO" id="GO:0003676">
    <property type="term" value="F:nucleic acid binding"/>
    <property type="evidence" value="ECO:0007669"/>
    <property type="project" value="InterPro"/>
</dbReference>